<feature type="non-terminal residue" evidence="2">
    <location>
        <position position="1"/>
    </location>
</feature>
<dbReference type="Pfam" id="PF18795">
    <property type="entry name" value="HSM3_N"/>
    <property type="match status" value="1"/>
</dbReference>
<organism evidence="2 3">
    <name type="scientific">Scytalidium lignicola</name>
    <name type="common">Hyphomycete</name>
    <dbReference type="NCBI Taxonomy" id="5539"/>
    <lineage>
        <taxon>Eukaryota</taxon>
        <taxon>Fungi</taxon>
        <taxon>Dikarya</taxon>
        <taxon>Ascomycota</taxon>
        <taxon>Pezizomycotina</taxon>
        <taxon>Leotiomycetes</taxon>
        <taxon>Leotiomycetes incertae sedis</taxon>
        <taxon>Scytalidium</taxon>
    </lineage>
</organism>
<evidence type="ECO:0000259" key="1">
    <source>
        <dbReference type="Pfam" id="PF18795"/>
    </source>
</evidence>
<evidence type="ECO:0000313" key="2">
    <source>
        <dbReference type="EMBL" id="RFU24381.1"/>
    </source>
</evidence>
<dbReference type="AlphaFoldDB" id="A0A3E2GT82"/>
<dbReference type="Gene3D" id="1.25.10.50">
    <property type="match status" value="1"/>
</dbReference>
<dbReference type="Proteomes" id="UP000258309">
    <property type="component" value="Unassembled WGS sequence"/>
</dbReference>
<sequence>MDVTPVTGLEELESHIRQLIDDPSTPLNAKLFDEVQLQLTEANVAPLIPRLLPSITQVLPVYEKDPTILCSLAIKLLQPVTFTQCLQLASEEALSQALRSPAPAANILAITVIEKAARSPSDTAILSIMKGVIEDFLRTWLSSPDVGVGKKATAALGDLLQVDSDRKNFTGIRERMENLHISTRINMNSNQPPGQGLLWRRIFHDREIYELILSLCSFETVGSDPGQLDEGQKTLAQGRLLDVLPRLAVVDFQEISSTHFPDITVVPCRHNAVYGLLGFAALDMVTDREDLLMRVTLIHFYAEFLNVMSQTELIKPTIDHLARLMKEVIASDEATRRSLESMVATPDSSPELLDLFDKIDPNN</sequence>
<protein>
    <recommendedName>
        <fullName evidence="1">DNA mismatch repair protein HSM3 N-terminal domain-containing protein</fullName>
    </recommendedName>
</protein>
<keyword evidence="3" id="KW-1185">Reference proteome</keyword>
<dbReference type="STRING" id="5539.A0A3E2GT82"/>
<feature type="domain" description="DNA mismatch repair protein HSM3 N-terminal" evidence="1">
    <location>
        <begin position="27"/>
        <end position="123"/>
    </location>
</feature>
<dbReference type="EMBL" id="NCSJ02000456">
    <property type="protein sequence ID" value="RFU24381.1"/>
    <property type="molecule type" value="Genomic_DNA"/>
</dbReference>
<evidence type="ECO:0000313" key="3">
    <source>
        <dbReference type="Proteomes" id="UP000258309"/>
    </source>
</evidence>
<dbReference type="OMA" id="QWAALSM"/>
<reference evidence="2 3" key="1">
    <citation type="submission" date="2018-05" db="EMBL/GenBank/DDBJ databases">
        <title>Draft genome sequence of Scytalidium lignicola DSM 105466, a ubiquitous saprotrophic fungus.</title>
        <authorList>
            <person name="Buettner E."/>
            <person name="Gebauer A.M."/>
            <person name="Hofrichter M."/>
            <person name="Liers C."/>
            <person name="Kellner H."/>
        </authorList>
    </citation>
    <scope>NUCLEOTIDE SEQUENCE [LARGE SCALE GENOMIC DNA]</scope>
    <source>
        <strain evidence="2 3">DSM 105466</strain>
    </source>
</reference>
<feature type="non-terminal residue" evidence="2">
    <location>
        <position position="363"/>
    </location>
</feature>
<accession>A0A3E2GT82</accession>
<dbReference type="InterPro" id="IPR041335">
    <property type="entry name" value="HSM3_N"/>
</dbReference>
<comment type="caution">
    <text evidence="2">The sequence shown here is derived from an EMBL/GenBank/DDBJ whole genome shotgun (WGS) entry which is preliminary data.</text>
</comment>
<proteinExistence type="predicted"/>
<gene>
    <name evidence="2" type="ORF">B7463_g11965</name>
</gene>
<dbReference type="OrthoDB" id="4538483at2759"/>
<name>A0A3E2GT82_SCYLI</name>